<dbReference type="EMBL" id="JACHGT010000013">
    <property type="protein sequence ID" value="MBB6037628.1"/>
    <property type="molecule type" value="Genomic_DNA"/>
</dbReference>
<dbReference type="InterPro" id="IPR049945">
    <property type="entry name" value="AAA_22"/>
</dbReference>
<dbReference type="SUPFAM" id="SSF52540">
    <property type="entry name" value="P-loop containing nucleoside triphosphate hydrolases"/>
    <property type="match status" value="1"/>
</dbReference>
<dbReference type="Pfam" id="PF00486">
    <property type="entry name" value="Trans_reg_C"/>
    <property type="match status" value="1"/>
</dbReference>
<name>A0A841FV77_9ACTN</name>
<evidence type="ECO:0000256" key="3">
    <source>
        <dbReference type="PROSITE-ProRule" id="PRU01091"/>
    </source>
</evidence>
<dbReference type="Proteomes" id="UP000548476">
    <property type="component" value="Unassembled WGS sequence"/>
</dbReference>
<evidence type="ECO:0000256" key="2">
    <source>
        <dbReference type="ARBA" id="ARBA00023125"/>
    </source>
</evidence>
<sequence length="1062" mass="113615">MRITLLGPVQATGADGEPIGIGGPRSRALLALLALNVGRVVTADRLIDAMYGGDGSANALQSQVSRLRKAFGDADPTGLLQFLPGGYRLAVEPSTVDAHVFAELARGGARALSTQDYADAADLLRRAEALWRGPALADLDAPFARALAVRLDEQRLSATEDRVEAELQLGGDPRALVAELRELTSAHPLRERFGGQLMRALHADGQQAEALAVFERTRETLADRLGADPSPELAAVHVAILRGAPSPAAGTETPPTSRRPPAQLTSFVGRARELERITRLLETSRLVTLTGPGGAGKTRLAVEASQSAADVCFVELAGLEPGEEVSHAVFGALGMRESVAGGSADSLFTRIETALADRPVLLVLDNCEHVVHGAARFTDRLLRSCPRLRVLATSREALGITGEALAPVGPLPGPPGGLSIEDTAAYPAVALFTDRAKAARHDFALTPGNIADVAAICHALDGLPLAIELAAARLRSIPVADVAAHLDDRFRLLSRGSRAAEPRHQTLHAVVSWSWDLLDPAERDLAVRVSVFAGGFTLESAAQLSGLSIVECVDLLGDLADKSLLDVDGDRYRMLTTIRHFCAGRLSDLDGEPQAAHARHFHALLAEAEPHLRDATQLDWIARLATEHDNLYAALRWARDHDHALALSLVAYLVPYWWLRGLRASAIAHAEGLLARIDAAAPEGLVEEYVLTVLTAATYEPDAPHLAEHMRTVHELAGTFHPPFHHAYLMILWAVFAGPPDEEETPVEKLVTDLTGMPTLDPWVLAVAHLGIAFQYWNLVGDERRTRDAATECLRRFRAVGDRWGIVTALSLLGTWPDRDASRHLTEGIALAEELGSAEDQANLYFLRGQRRVGNDDIDGARADFLRTGELARHAGAREQIALADQGLAQLALRTGELTRARSLAETALAECPTGWMQTNQTYAQVKGLLGWIAEAEGDLDGAVRWHRETYALALELRQYGLAAAAVAGLASVALWSGDGPRAAWLLGAAEVLHETTVATEPNAAPASVRIHQSLSDETCAAAYHEATGLDRASVLAALEDERAAGAVGAPWVSAPRSIYSG</sequence>
<dbReference type="InterPro" id="IPR058852">
    <property type="entry name" value="HTH_77"/>
</dbReference>
<dbReference type="SMART" id="SM01043">
    <property type="entry name" value="BTAD"/>
    <property type="match status" value="1"/>
</dbReference>
<dbReference type="InterPro" id="IPR036388">
    <property type="entry name" value="WH-like_DNA-bd_sf"/>
</dbReference>
<dbReference type="InterPro" id="IPR001867">
    <property type="entry name" value="OmpR/PhoB-type_DNA-bd"/>
</dbReference>
<comment type="caution">
    <text evidence="5">The sequence shown here is derived from an EMBL/GenBank/DDBJ whole genome shotgun (WGS) entry which is preliminary data.</text>
</comment>
<organism evidence="5 6">
    <name type="scientific">Phytomonospora endophytica</name>
    <dbReference type="NCBI Taxonomy" id="714109"/>
    <lineage>
        <taxon>Bacteria</taxon>
        <taxon>Bacillati</taxon>
        <taxon>Actinomycetota</taxon>
        <taxon>Actinomycetes</taxon>
        <taxon>Micromonosporales</taxon>
        <taxon>Micromonosporaceae</taxon>
        <taxon>Phytomonospora</taxon>
    </lineage>
</organism>
<feature type="DNA-binding region" description="OmpR/PhoB-type" evidence="3">
    <location>
        <begin position="1"/>
        <end position="91"/>
    </location>
</feature>
<dbReference type="InterPro" id="IPR027417">
    <property type="entry name" value="P-loop_NTPase"/>
</dbReference>
<reference evidence="5 6" key="1">
    <citation type="submission" date="2020-08" db="EMBL/GenBank/DDBJ databases">
        <title>Genomic Encyclopedia of Type Strains, Phase IV (KMG-IV): sequencing the most valuable type-strain genomes for metagenomic binning, comparative biology and taxonomic classification.</title>
        <authorList>
            <person name="Goeker M."/>
        </authorList>
    </citation>
    <scope>NUCLEOTIDE SEQUENCE [LARGE SCALE GENOMIC DNA]</scope>
    <source>
        <strain evidence="5 6">YIM 65646</strain>
    </source>
</reference>
<keyword evidence="6" id="KW-1185">Reference proteome</keyword>
<dbReference type="AlphaFoldDB" id="A0A841FV77"/>
<protein>
    <submittedName>
        <fullName evidence="5">Putative ATPase/DNA-binding SARP family transcriptional activator</fullName>
    </submittedName>
</protein>
<dbReference type="GO" id="GO:0016887">
    <property type="term" value="F:ATP hydrolysis activity"/>
    <property type="evidence" value="ECO:0007669"/>
    <property type="project" value="InterPro"/>
</dbReference>
<gene>
    <name evidence="5" type="ORF">HNR73_005506</name>
</gene>
<evidence type="ECO:0000256" key="1">
    <source>
        <dbReference type="ARBA" id="ARBA00005820"/>
    </source>
</evidence>
<dbReference type="Gene3D" id="1.25.40.10">
    <property type="entry name" value="Tetratricopeptide repeat domain"/>
    <property type="match status" value="2"/>
</dbReference>
<dbReference type="GO" id="GO:0003677">
    <property type="term" value="F:DNA binding"/>
    <property type="evidence" value="ECO:0007669"/>
    <property type="project" value="UniProtKB-UniRule"/>
</dbReference>
<dbReference type="PRINTS" id="PR00364">
    <property type="entry name" value="DISEASERSIST"/>
</dbReference>
<dbReference type="InterPro" id="IPR005158">
    <property type="entry name" value="BTAD"/>
</dbReference>
<evidence type="ECO:0000313" key="6">
    <source>
        <dbReference type="Proteomes" id="UP000548476"/>
    </source>
</evidence>
<dbReference type="GO" id="GO:0000160">
    <property type="term" value="P:phosphorelay signal transduction system"/>
    <property type="evidence" value="ECO:0007669"/>
    <property type="project" value="InterPro"/>
</dbReference>
<evidence type="ECO:0000259" key="4">
    <source>
        <dbReference type="PROSITE" id="PS51755"/>
    </source>
</evidence>
<feature type="domain" description="OmpR/PhoB-type" evidence="4">
    <location>
        <begin position="1"/>
        <end position="91"/>
    </location>
</feature>
<dbReference type="CDD" id="cd15831">
    <property type="entry name" value="BTAD"/>
    <property type="match status" value="1"/>
</dbReference>
<dbReference type="Pfam" id="PF03704">
    <property type="entry name" value="BTAD"/>
    <property type="match status" value="1"/>
</dbReference>
<dbReference type="Pfam" id="PF13401">
    <property type="entry name" value="AAA_22"/>
    <property type="match status" value="1"/>
</dbReference>
<dbReference type="Gene3D" id="3.40.50.300">
    <property type="entry name" value="P-loop containing nucleotide triphosphate hydrolases"/>
    <property type="match status" value="1"/>
</dbReference>
<comment type="similarity">
    <text evidence="1">Belongs to the AfsR/DnrI/RedD regulatory family.</text>
</comment>
<dbReference type="PROSITE" id="PS51755">
    <property type="entry name" value="OMPR_PHOB"/>
    <property type="match status" value="1"/>
</dbReference>
<dbReference type="RefSeq" id="WP_239122186.1">
    <property type="nucleotide sequence ID" value="NZ_BONT01000054.1"/>
</dbReference>
<keyword evidence="2 3" id="KW-0238">DNA-binding</keyword>
<dbReference type="GO" id="GO:0006355">
    <property type="term" value="P:regulation of DNA-templated transcription"/>
    <property type="evidence" value="ECO:0007669"/>
    <property type="project" value="InterPro"/>
</dbReference>
<accession>A0A841FV77</accession>
<dbReference type="SUPFAM" id="SSF48452">
    <property type="entry name" value="TPR-like"/>
    <property type="match status" value="2"/>
</dbReference>
<dbReference type="Pfam" id="PF25872">
    <property type="entry name" value="HTH_77"/>
    <property type="match status" value="1"/>
</dbReference>
<dbReference type="Gene3D" id="1.10.10.10">
    <property type="entry name" value="Winged helix-like DNA-binding domain superfamily/Winged helix DNA-binding domain"/>
    <property type="match status" value="1"/>
</dbReference>
<dbReference type="PANTHER" id="PTHR47691:SF3">
    <property type="entry name" value="HTH-TYPE TRANSCRIPTIONAL REGULATOR RV0890C-RELATED"/>
    <property type="match status" value="1"/>
</dbReference>
<dbReference type="InterPro" id="IPR016032">
    <property type="entry name" value="Sig_transdc_resp-reg_C-effctor"/>
</dbReference>
<evidence type="ECO:0000313" key="5">
    <source>
        <dbReference type="EMBL" id="MBB6037628.1"/>
    </source>
</evidence>
<dbReference type="InterPro" id="IPR011990">
    <property type="entry name" value="TPR-like_helical_dom_sf"/>
</dbReference>
<proteinExistence type="inferred from homology"/>
<dbReference type="SMART" id="SM00862">
    <property type="entry name" value="Trans_reg_C"/>
    <property type="match status" value="1"/>
</dbReference>
<dbReference type="SUPFAM" id="SSF46894">
    <property type="entry name" value="C-terminal effector domain of the bipartite response regulators"/>
    <property type="match status" value="1"/>
</dbReference>
<dbReference type="PANTHER" id="PTHR47691">
    <property type="entry name" value="REGULATOR-RELATED"/>
    <property type="match status" value="1"/>
</dbReference>